<protein>
    <submittedName>
        <fullName evidence="1">Expansin (Peptidoglycan-binding protein)</fullName>
    </submittedName>
</protein>
<dbReference type="AlphaFoldDB" id="A0A7W8K351"/>
<dbReference type="PROSITE" id="PS51257">
    <property type="entry name" value="PROKAR_LIPOPROTEIN"/>
    <property type="match status" value="1"/>
</dbReference>
<evidence type="ECO:0000313" key="1">
    <source>
        <dbReference type="EMBL" id="MBB5366429.1"/>
    </source>
</evidence>
<organism evidence="1 2">
    <name type="scientific">Deinococcus humi</name>
    <dbReference type="NCBI Taxonomy" id="662880"/>
    <lineage>
        <taxon>Bacteria</taxon>
        <taxon>Thermotogati</taxon>
        <taxon>Deinococcota</taxon>
        <taxon>Deinococci</taxon>
        <taxon>Deinococcales</taxon>
        <taxon>Deinococcaceae</taxon>
        <taxon>Deinococcus</taxon>
    </lineage>
</organism>
<reference evidence="1 2" key="1">
    <citation type="submission" date="2020-08" db="EMBL/GenBank/DDBJ databases">
        <title>Genomic Encyclopedia of Type Strains, Phase IV (KMG-IV): sequencing the most valuable type-strain genomes for metagenomic binning, comparative biology and taxonomic classification.</title>
        <authorList>
            <person name="Goeker M."/>
        </authorList>
    </citation>
    <scope>NUCLEOTIDE SEQUENCE [LARGE SCALE GENOMIC DNA]</scope>
    <source>
        <strain evidence="1 2">DSM 27939</strain>
    </source>
</reference>
<dbReference type="RefSeq" id="WP_184138446.1">
    <property type="nucleotide sequence ID" value="NZ_JACHFL010000042.1"/>
</dbReference>
<gene>
    <name evidence="1" type="ORF">HNQ08_005558</name>
</gene>
<dbReference type="EMBL" id="JACHFL010000042">
    <property type="protein sequence ID" value="MBB5366429.1"/>
    <property type="molecule type" value="Genomic_DNA"/>
</dbReference>
<name>A0A7W8K351_9DEIO</name>
<evidence type="ECO:0000313" key="2">
    <source>
        <dbReference type="Proteomes" id="UP000552709"/>
    </source>
</evidence>
<accession>A0A7W8K351</accession>
<proteinExistence type="predicted"/>
<comment type="caution">
    <text evidence="1">The sequence shown here is derived from an EMBL/GenBank/DDBJ whole genome shotgun (WGS) entry which is preliminary data.</text>
</comment>
<sequence length="154" mass="16264">MKNNKHNKGTRPWPLLGFALLAGLTVACTKQAIPLGWSGLGIHLNAGETTTYDVDLYPVQALTFDLHPHDPAQTATATGGTLTIGGQTLKASVNPSNIGNFHAGDLSAIFWKCTQVRPGKNVEVRYAFTDASGQTLEQGSAFLGNVTGTCPVSR</sequence>
<dbReference type="Proteomes" id="UP000552709">
    <property type="component" value="Unassembled WGS sequence"/>
</dbReference>
<keyword evidence="2" id="KW-1185">Reference proteome</keyword>